<sequence length="150" mass="16512">MSIATQLIQQATACGVKLFSQDGGLKYEAQSPLPAEFLAQLKAHKVELLAELQQREAANSVTMRPHALLVRVSNLLGCSGDYLLKQGFLEPCDLEEQAATDPFLGYWPRAYAAIRVGVRRPYPNNGQCPTSLTQRDRGNPKHTPPIGQPR</sequence>
<keyword evidence="4" id="KW-1185">Reference proteome</keyword>
<comment type="caution">
    <text evidence="3">The sequence shown here is derived from an EMBL/GenBank/DDBJ whole genome shotgun (WGS) entry which is preliminary data.</text>
</comment>
<dbReference type="Proteomes" id="UP000319627">
    <property type="component" value="Unassembled WGS sequence"/>
</dbReference>
<dbReference type="RefSeq" id="WP_144570661.1">
    <property type="nucleotide sequence ID" value="NZ_VLKG01000002.1"/>
</dbReference>
<dbReference type="EMBL" id="VLKG01000002">
    <property type="protein sequence ID" value="TWH76900.1"/>
    <property type="molecule type" value="Genomic_DNA"/>
</dbReference>
<dbReference type="Pfam" id="PF18563">
    <property type="entry name" value="TubC_N"/>
    <property type="match status" value="1"/>
</dbReference>
<reference evidence="3 4" key="1">
    <citation type="submission" date="2019-07" db="EMBL/GenBank/DDBJ databases">
        <title>Genomic Encyclopedia of Type Strains, Phase I: the one thousand microbial genomes (KMG-I) project.</title>
        <authorList>
            <person name="Kyrpides N."/>
        </authorList>
    </citation>
    <scope>NUCLEOTIDE SEQUENCE [LARGE SCALE GENOMIC DNA]</scope>
    <source>
        <strain evidence="3 4">DSM 375</strain>
    </source>
</reference>
<dbReference type="Gene3D" id="1.10.10.1830">
    <property type="entry name" value="Non-ribosomal peptide synthase, adenylation domain"/>
    <property type="match status" value="1"/>
</dbReference>
<dbReference type="InterPro" id="IPR041464">
    <property type="entry name" value="TubC_N"/>
</dbReference>
<accession>A0A562J1B4</accession>
<evidence type="ECO:0000313" key="4">
    <source>
        <dbReference type="Proteomes" id="UP000319627"/>
    </source>
</evidence>
<dbReference type="OrthoDB" id="6999740at2"/>
<name>A0A562J1B4_9GAMM</name>
<evidence type="ECO:0000313" key="3">
    <source>
        <dbReference type="EMBL" id="TWH76900.1"/>
    </source>
</evidence>
<dbReference type="InterPro" id="IPR044894">
    <property type="entry name" value="TubC_N_sf"/>
</dbReference>
<evidence type="ECO:0000259" key="2">
    <source>
        <dbReference type="Pfam" id="PF18563"/>
    </source>
</evidence>
<evidence type="ECO:0000256" key="1">
    <source>
        <dbReference type="SAM" id="MobiDB-lite"/>
    </source>
</evidence>
<dbReference type="AlphaFoldDB" id="A0A562J1B4"/>
<feature type="region of interest" description="Disordered" evidence="1">
    <location>
        <begin position="125"/>
        <end position="150"/>
    </location>
</feature>
<organism evidence="3 4">
    <name type="scientific">Azomonas agilis</name>
    <dbReference type="NCBI Taxonomy" id="116849"/>
    <lineage>
        <taxon>Bacteria</taxon>
        <taxon>Pseudomonadati</taxon>
        <taxon>Pseudomonadota</taxon>
        <taxon>Gammaproteobacteria</taxon>
        <taxon>Pseudomonadales</taxon>
        <taxon>Pseudomonadaceae</taxon>
        <taxon>Azomonas</taxon>
    </lineage>
</organism>
<protein>
    <recommendedName>
        <fullName evidence="2">TubC N-terminal docking domain-containing protein</fullName>
    </recommendedName>
</protein>
<gene>
    <name evidence="3" type="ORF">LX59_00946</name>
</gene>
<proteinExistence type="predicted"/>
<feature type="domain" description="TubC N-terminal docking" evidence="2">
    <location>
        <begin position="6"/>
        <end position="54"/>
    </location>
</feature>